<gene>
    <name evidence="7" type="ORF">QE383_003072</name>
</gene>
<sequence length="135" mass="14336">MFMSIVLLQGPAAGPVSLPPHAALSIDLIQCDTLPAMVGGLHLARRQRAPLVVLDPGAWSARDCALHGAALRDALDALDAPYIELHDHSAQEFAHWAHPQHEALAVFNVDRDAAARLTMALAVAARLVAAPLDPH</sequence>
<comment type="catalytic activity">
    <reaction evidence="1">
        <text>3-dehydroquinate = 3-dehydroshikimate + H2O</text>
        <dbReference type="Rhea" id="RHEA:21096"/>
        <dbReference type="ChEBI" id="CHEBI:15377"/>
        <dbReference type="ChEBI" id="CHEBI:16630"/>
        <dbReference type="ChEBI" id="CHEBI:32364"/>
        <dbReference type="EC" id="4.2.1.10"/>
    </reaction>
</comment>
<dbReference type="SUPFAM" id="SSF52304">
    <property type="entry name" value="Type II 3-dehydroquinate dehydratase"/>
    <property type="match status" value="1"/>
</dbReference>
<evidence type="ECO:0000313" key="7">
    <source>
        <dbReference type="EMBL" id="MDQ1120764.1"/>
    </source>
</evidence>
<name>A0AAW8GEB1_9GAMM</name>
<comment type="caution">
    <text evidence="7">The sequence shown here is derived from an EMBL/GenBank/DDBJ whole genome shotgun (WGS) entry which is preliminary data.</text>
</comment>
<protein>
    <recommendedName>
        <fullName evidence="5">3-dehydroquinate dehydratase</fullName>
        <ecNumber evidence="5">4.2.1.10</ecNumber>
    </recommendedName>
</protein>
<evidence type="ECO:0000256" key="5">
    <source>
        <dbReference type="ARBA" id="ARBA00012060"/>
    </source>
</evidence>
<evidence type="ECO:0000313" key="8">
    <source>
        <dbReference type="Proteomes" id="UP001234354"/>
    </source>
</evidence>
<dbReference type="AlphaFoldDB" id="A0AAW8GEB1"/>
<comment type="similarity">
    <text evidence="3">Belongs to the type-II 3-dehydroquinase family.</text>
</comment>
<dbReference type="EC" id="4.2.1.10" evidence="5"/>
<keyword evidence="6" id="KW-0456">Lyase</keyword>
<dbReference type="EMBL" id="JAUTBB010000001">
    <property type="protein sequence ID" value="MDQ1120764.1"/>
    <property type="molecule type" value="Genomic_DNA"/>
</dbReference>
<accession>A0AAW8GEB1</accession>
<dbReference type="InterPro" id="IPR036441">
    <property type="entry name" value="DHquinase_II_sf"/>
</dbReference>
<dbReference type="InterPro" id="IPR001874">
    <property type="entry name" value="DHquinase_II"/>
</dbReference>
<proteinExistence type="inferred from homology"/>
<organism evidence="7 8">
    <name type="scientific">Pseudoxanthomonas winnipegensis</name>
    <dbReference type="NCBI Taxonomy" id="2480810"/>
    <lineage>
        <taxon>Bacteria</taxon>
        <taxon>Pseudomonadati</taxon>
        <taxon>Pseudomonadota</taxon>
        <taxon>Gammaproteobacteria</taxon>
        <taxon>Lysobacterales</taxon>
        <taxon>Lysobacteraceae</taxon>
        <taxon>Pseudoxanthomonas</taxon>
    </lineage>
</organism>
<dbReference type="Gene3D" id="3.40.50.9100">
    <property type="entry name" value="Dehydroquinase, class II"/>
    <property type="match status" value="1"/>
</dbReference>
<reference evidence="7" key="1">
    <citation type="submission" date="2023-07" db="EMBL/GenBank/DDBJ databases">
        <title>Functional and genomic diversity of the sorghum phyllosphere microbiome.</title>
        <authorList>
            <person name="Shade A."/>
        </authorList>
    </citation>
    <scope>NUCLEOTIDE SEQUENCE</scope>
    <source>
        <strain evidence="7">SORGH_AS_0908</strain>
    </source>
</reference>
<evidence type="ECO:0000256" key="3">
    <source>
        <dbReference type="ARBA" id="ARBA00011037"/>
    </source>
</evidence>
<evidence type="ECO:0000256" key="6">
    <source>
        <dbReference type="ARBA" id="ARBA00023239"/>
    </source>
</evidence>
<dbReference type="GO" id="GO:0003855">
    <property type="term" value="F:3-dehydroquinate dehydratase activity"/>
    <property type="evidence" value="ECO:0007669"/>
    <property type="project" value="UniProtKB-EC"/>
</dbReference>
<comment type="subunit">
    <text evidence="4">Homododecamer.</text>
</comment>
<dbReference type="Pfam" id="PF01220">
    <property type="entry name" value="DHquinase_II"/>
    <property type="match status" value="1"/>
</dbReference>
<comment type="pathway">
    <text evidence="2">Metabolic intermediate biosynthesis; chorismate biosynthesis; chorismate from D-erythrose 4-phosphate and phosphoenolpyruvate: step 3/7.</text>
</comment>
<evidence type="ECO:0000256" key="1">
    <source>
        <dbReference type="ARBA" id="ARBA00001864"/>
    </source>
</evidence>
<evidence type="ECO:0000256" key="2">
    <source>
        <dbReference type="ARBA" id="ARBA00004902"/>
    </source>
</evidence>
<evidence type="ECO:0000256" key="4">
    <source>
        <dbReference type="ARBA" id="ARBA00011193"/>
    </source>
</evidence>
<dbReference type="Proteomes" id="UP001234354">
    <property type="component" value="Unassembled WGS sequence"/>
</dbReference>